<reference evidence="3" key="1">
    <citation type="journal article" date="2020" name="MBio">
        <title>Horizontal gene transfer to a defensive symbiont with a reduced genome amongst a multipartite beetle microbiome.</title>
        <authorList>
            <person name="Waterworth S.C."/>
            <person name="Florez L.V."/>
            <person name="Rees E.R."/>
            <person name="Hertweck C."/>
            <person name="Kaltenpoth M."/>
            <person name="Kwan J.C."/>
        </authorList>
    </citation>
    <scope>NUCLEOTIDE SEQUENCE [LARGE SCALE GENOMIC DNA]</scope>
</reference>
<dbReference type="Gene3D" id="3.40.50.300">
    <property type="entry name" value="P-loop containing nucleotide triphosphate hydrolases"/>
    <property type="match status" value="1"/>
</dbReference>
<comment type="caution">
    <text evidence="2">The sequence shown here is derived from an EMBL/GenBank/DDBJ whole genome shotgun (WGS) entry which is preliminary data.</text>
</comment>
<evidence type="ECO:0000259" key="1">
    <source>
        <dbReference type="Pfam" id="PF13335"/>
    </source>
</evidence>
<proteinExistence type="predicted"/>
<accession>A0A7V8JQJ1</accession>
<dbReference type="AlphaFoldDB" id="A0A7V8JQJ1"/>
<protein>
    <submittedName>
        <fullName evidence="2">Competence protein ComM</fullName>
    </submittedName>
</protein>
<dbReference type="Pfam" id="PF13335">
    <property type="entry name" value="Mg_chelatase_C"/>
    <property type="match status" value="1"/>
</dbReference>
<gene>
    <name evidence="2" type="primary">comM</name>
    <name evidence="2" type="ORF">GAK30_01955</name>
</gene>
<evidence type="ECO:0000313" key="3">
    <source>
        <dbReference type="Proteomes" id="UP000461670"/>
    </source>
</evidence>
<sequence>MAHAELLAAAPGEPSDAVRERVVQARERAIARQGHANQQLAGPAIDAHAHLAPAALELLHKTASRLGWSGRGLHRAIKVARTIADLAGSPRIEPVQVAEAIQYRRAPRA</sequence>
<dbReference type="SUPFAM" id="SSF52540">
    <property type="entry name" value="P-loop containing nucleoside triphosphate hydrolases"/>
    <property type="match status" value="1"/>
</dbReference>
<feature type="domain" description="Mg chelatase-related protein C-terminal" evidence="1">
    <location>
        <begin position="12"/>
        <end position="104"/>
    </location>
</feature>
<dbReference type="EMBL" id="WNDQ01000023">
    <property type="protein sequence ID" value="KAF1021334.1"/>
    <property type="molecule type" value="Genomic_DNA"/>
</dbReference>
<organism evidence="2 3">
    <name type="scientific">Paracidovorax wautersii</name>
    <dbReference type="NCBI Taxonomy" id="1177982"/>
    <lineage>
        <taxon>Bacteria</taxon>
        <taxon>Pseudomonadati</taxon>
        <taxon>Pseudomonadota</taxon>
        <taxon>Betaproteobacteria</taxon>
        <taxon>Burkholderiales</taxon>
        <taxon>Comamonadaceae</taxon>
        <taxon>Paracidovorax</taxon>
    </lineage>
</organism>
<dbReference type="Proteomes" id="UP000461670">
    <property type="component" value="Unassembled WGS sequence"/>
</dbReference>
<evidence type="ECO:0000313" key="2">
    <source>
        <dbReference type="EMBL" id="KAF1021334.1"/>
    </source>
</evidence>
<name>A0A7V8JQJ1_9BURK</name>
<dbReference type="InterPro" id="IPR027417">
    <property type="entry name" value="P-loop_NTPase"/>
</dbReference>
<dbReference type="InterPro" id="IPR025158">
    <property type="entry name" value="Mg_chelat-rel_C"/>
</dbReference>